<name>A0ABV2ABI4_9GAMM</name>
<organism evidence="1 2">
    <name type="scientific">Sinimarinibacterium thermocellulolyticum</name>
    <dbReference type="NCBI Taxonomy" id="3170016"/>
    <lineage>
        <taxon>Bacteria</taxon>
        <taxon>Pseudomonadati</taxon>
        <taxon>Pseudomonadota</taxon>
        <taxon>Gammaproteobacteria</taxon>
        <taxon>Nevskiales</taxon>
        <taxon>Nevskiaceae</taxon>
        <taxon>Sinimarinibacterium</taxon>
    </lineage>
</organism>
<dbReference type="EMBL" id="JBEPIJ010000012">
    <property type="protein sequence ID" value="MES0874534.1"/>
    <property type="molecule type" value="Genomic_DNA"/>
</dbReference>
<evidence type="ECO:0000313" key="2">
    <source>
        <dbReference type="Proteomes" id="UP001465331"/>
    </source>
</evidence>
<reference evidence="1 2" key="1">
    <citation type="submission" date="2024-06" db="EMBL/GenBank/DDBJ databases">
        <authorList>
            <person name="Li Z."/>
            <person name="Jiang Y."/>
        </authorList>
    </citation>
    <scope>NUCLEOTIDE SEQUENCE [LARGE SCALE GENOMIC DNA]</scope>
    <source>
        <strain evidence="1 2">HSW-8</strain>
    </source>
</reference>
<accession>A0ABV2ABI4</accession>
<proteinExistence type="predicted"/>
<evidence type="ECO:0000313" key="1">
    <source>
        <dbReference type="EMBL" id="MES0874534.1"/>
    </source>
</evidence>
<sequence length="143" mass="15905">MIGYDFRLHTDRSALEGGEYVEIQTGPFAERYWCEGSVYVRADVFALIDGPLRGRCGYVDVYSTVDLDREHGAECILVWREAARQIEAGQALRAMRLLGLGHVPLLDGELRLQSDAVIGLLRGLADVVERRLSVCERIAVVGL</sequence>
<comment type="caution">
    <text evidence="1">The sequence shown here is derived from an EMBL/GenBank/DDBJ whole genome shotgun (WGS) entry which is preliminary data.</text>
</comment>
<dbReference type="RefSeq" id="WP_352889766.1">
    <property type="nucleotide sequence ID" value="NZ_JBEPIJ010000012.1"/>
</dbReference>
<keyword evidence="2" id="KW-1185">Reference proteome</keyword>
<protein>
    <submittedName>
        <fullName evidence="1">Uncharacterized protein</fullName>
    </submittedName>
</protein>
<gene>
    <name evidence="1" type="ORF">ABSH63_11030</name>
</gene>
<dbReference type="Proteomes" id="UP001465331">
    <property type="component" value="Unassembled WGS sequence"/>
</dbReference>